<dbReference type="InterPro" id="IPR002347">
    <property type="entry name" value="SDR_fam"/>
</dbReference>
<comment type="caution">
    <text evidence="3">The sequence shown here is derived from an EMBL/GenBank/DDBJ whole genome shotgun (WGS) entry which is preliminary data.</text>
</comment>
<dbReference type="PRINTS" id="PR00081">
    <property type="entry name" value="GDHRDH"/>
</dbReference>
<evidence type="ECO:0000313" key="3">
    <source>
        <dbReference type="EMBL" id="TWB93177.1"/>
    </source>
</evidence>
<keyword evidence="2" id="KW-0560">Oxidoreductase</keyword>
<dbReference type="AlphaFoldDB" id="A0A560LCY5"/>
<dbReference type="Gene3D" id="3.40.50.720">
    <property type="entry name" value="NAD(P)-binding Rossmann-like Domain"/>
    <property type="match status" value="1"/>
</dbReference>
<dbReference type="FunFam" id="3.40.50.720:FF:000084">
    <property type="entry name" value="Short-chain dehydrogenase reductase"/>
    <property type="match status" value="1"/>
</dbReference>
<dbReference type="PANTHER" id="PTHR24321">
    <property type="entry name" value="DEHYDROGENASES, SHORT CHAIN"/>
    <property type="match status" value="1"/>
</dbReference>
<evidence type="ECO:0000256" key="1">
    <source>
        <dbReference type="ARBA" id="ARBA00006484"/>
    </source>
</evidence>
<proteinExistence type="inferred from homology"/>
<keyword evidence="4" id="KW-1185">Reference proteome</keyword>
<dbReference type="InterPro" id="IPR020904">
    <property type="entry name" value="Sc_DH/Rdtase_CS"/>
</dbReference>
<dbReference type="OrthoDB" id="9803333at2"/>
<dbReference type="PROSITE" id="PS00061">
    <property type="entry name" value="ADH_SHORT"/>
    <property type="match status" value="1"/>
</dbReference>
<dbReference type="GO" id="GO:0016491">
    <property type="term" value="F:oxidoreductase activity"/>
    <property type="evidence" value="ECO:0007669"/>
    <property type="project" value="UniProtKB-KW"/>
</dbReference>
<dbReference type="Pfam" id="PF13561">
    <property type="entry name" value="adh_short_C2"/>
    <property type="match status" value="1"/>
</dbReference>
<reference evidence="3 4" key="1">
    <citation type="submission" date="2019-06" db="EMBL/GenBank/DDBJ databases">
        <title>Genomic Encyclopedia of Type Strains, Phase IV (KMG-V): Genome sequencing to study the core and pangenomes of soil and plant-associated prokaryotes.</title>
        <authorList>
            <person name="Whitman W."/>
        </authorList>
    </citation>
    <scope>NUCLEOTIDE SEQUENCE [LARGE SCALE GENOMIC DNA]</scope>
    <source>
        <strain evidence="3 4">BR 10355</strain>
    </source>
</reference>
<accession>A0A560LCY5</accession>
<organism evidence="3 4">
    <name type="scientific">Bradyrhizobium macuxiense</name>
    <dbReference type="NCBI Taxonomy" id="1755647"/>
    <lineage>
        <taxon>Bacteria</taxon>
        <taxon>Pseudomonadati</taxon>
        <taxon>Pseudomonadota</taxon>
        <taxon>Alphaproteobacteria</taxon>
        <taxon>Hyphomicrobiales</taxon>
        <taxon>Nitrobacteraceae</taxon>
        <taxon>Bradyrhizobium</taxon>
    </lineage>
</organism>
<dbReference type="EMBL" id="VITY01000011">
    <property type="protein sequence ID" value="TWB93177.1"/>
    <property type="molecule type" value="Genomic_DNA"/>
</dbReference>
<gene>
    <name evidence="3" type="ORF">FBZ93_111216</name>
</gene>
<dbReference type="PANTHER" id="PTHR24321:SF15">
    <property type="entry name" value="OXIDOREDUCTASE UCPA"/>
    <property type="match status" value="1"/>
</dbReference>
<evidence type="ECO:0000256" key="2">
    <source>
        <dbReference type="ARBA" id="ARBA00023002"/>
    </source>
</evidence>
<dbReference type="Proteomes" id="UP000321304">
    <property type="component" value="Unassembled WGS sequence"/>
</dbReference>
<dbReference type="InterPro" id="IPR036291">
    <property type="entry name" value="NAD(P)-bd_dom_sf"/>
</dbReference>
<name>A0A560LCY5_9BRAD</name>
<sequence length="259" mass="27004">MVSRCGAANVTVYSGRFKGRTAVVTGAASGIGRDVARRLVAEGARVSMWDLNASALATAAAEARATNTQSVDITAENAVDAAMRQSIDELGGRLDILVASAGITGPNGAVKDYAGEDWRKVFDVNVHGAFYCNRAAVRAMDRGGYGRIVNVASVAGKEGNPNASAYSASKAAVIALTKSLGKETAATGIRVNCITPAAIKTPLFDQMKPQHIEFMLSKIPLGRFGTIEEATSLVCWLASEECSFSTGAVFDLSGGRATY</sequence>
<dbReference type="PRINTS" id="PR00080">
    <property type="entry name" value="SDRFAMILY"/>
</dbReference>
<dbReference type="SUPFAM" id="SSF51735">
    <property type="entry name" value="NAD(P)-binding Rossmann-fold domains"/>
    <property type="match status" value="1"/>
</dbReference>
<comment type="similarity">
    <text evidence="1">Belongs to the short-chain dehydrogenases/reductases (SDR) family.</text>
</comment>
<protein>
    <submittedName>
        <fullName evidence="3">3-oxoacyl-[acyl-carrier protein] reductase</fullName>
    </submittedName>
</protein>
<evidence type="ECO:0000313" key="4">
    <source>
        <dbReference type="Proteomes" id="UP000321304"/>
    </source>
</evidence>